<dbReference type="InterPro" id="IPR058584">
    <property type="entry name" value="IMB1_TNPO1-like_TPR"/>
</dbReference>
<dbReference type="GO" id="GO:0005737">
    <property type="term" value="C:cytoplasm"/>
    <property type="evidence" value="ECO:0007669"/>
    <property type="project" value="UniProtKB-SubCell"/>
</dbReference>
<dbReference type="InterPro" id="IPR040122">
    <property type="entry name" value="Importin_beta"/>
</dbReference>
<dbReference type="Pfam" id="PF25574">
    <property type="entry name" value="TPR_IMB1"/>
    <property type="match status" value="1"/>
</dbReference>
<keyword evidence="6" id="KW-0653">Protein transport</keyword>
<evidence type="ECO:0000256" key="7">
    <source>
        <dbReference type="ARBA" id="ARBA00079884"/>
    </source>
</evidence>
<comment type="caution">
    <text evidence="10">The sequence shown here is derived from an EMBL/GenBank/DDBJ whole genome shotgun (WGS) entry which is preliminary data.</text>
</comment>
<dbReference type="SUPFAM" id="SSF48371">
    <property type="entry name" value="ARM repeat"/>
    <property type="match status" value="1"/>
</dbReference>
<feature type="domain" description="Importin N-terminal" evidence="9">
    <location>
        <begin position="21"/>
        <end position="102"/>
    </location>
</feature>
<evidence type="ECO:0000256" key="8">
    <source>
        <dbReference type="ARBA" id="ARBA00083566"/>
    </source>
</evidence>
<dbReference type="PROSITE" id="PS50166">
    <property type="entry name" value="IMPORTIN_B_NT"/>
    <property type="match status" value="1"/>
</dbReference>
<dbReference type="Proteomes" id="UP000191672">
    <property type="component" value="Unassembled WGS sequence"/>
</dbReference>
<evidence type="ECO:0000256" key="6">
    <source>
        <dbReference type="ARBA" id="ARBA00022927"/>
    </source>
</evidence>
<dbReference type="OrthoDB" id="10263328at2759"/>
<evidence type="ECO:0000256" key="2">
    <source>
        <dbReference type="ARBA" id="ARBA00010907"/>
    </source>
</evidence>
<dbReference type="InterPro" id="IPR001494">
    <property type="entry name" value="Importin-beta_N"/>
</dbReference>
<keyword evidence="4" id="KW-0963">Cytoplasm</keyword>
<reference evidence="11" key="1">
    <citation type="journal article" date="2017" name="Nat. Microbiol.">
        <title>Global analysis of biosynthetic gene clusters reveals vast potential of secondary metabolite production in Penicillium species.</title>
        <authorList>
            <person name="Nielsen J.C."/>
            <person name="Grijseels S."/>
            <person name="Prigent S."/>
            <person name="Ji B."/>
            <person name="Dainat J."/>
            <person name="Nielsen K.F."/>
            <person name="Frisvad J.C."/>
            <person name="Workman M."/>
            <person name="Nielsen J."/>
        </authorList>
    </citation>
    <scope>NUCLEOTIDE SEQUENCE [LARGE SCALE GENOMIC DNA]</scope>
    <source>
        <strain evidence="11">IBT 31811</strain>
    </source>
</reference>
<dbReference type="FunFam" id="1.25.10.10:FF:000027">
    <property type="entry name" value="Importin subunit beta-1"/>
    <property type="match status" value="1"/>
</dbReference>
<evidence type="ECO:0000256" key="4">
    <source>
        <dbReference type="ARBA" id="ARBA00022490"/>
    </source>
</evidence>
<dbReference type="GO" id="GO:0006606">
    <property type="term" value="P:protein import into nucleus"/>
    <property type="evidence" value="ECO:0007669"/>
    <property type="project" value="InterPro"/>
</dbReference>
<dbReference type="Pfam" id="PF13513">
    <property type="entry name" value="HEAT_EZ"/>
    <property type="match status" value="1"/>
</dbReference>
<proteinExistence type="inferred from homology"/>
<dbReference type="EMBL" id="MDYN01000056">
    <property type="protein sequence ID" value="OQD79245.1"/>
    <property type="molecule type" value="Genomic_DNA"/>
</dbReference>
<evidence type="ECO:0000313" key="10">
    <source>
        <dbReference type="EMBL" id="OQD79245.1"/>
    </source>
</evidence>
<dbReference type="Pfam" id="PF03810">
    <property type="entry name" value="IBN_N"/>
    <property type="match status" value="1"/>
</dbReference>
<protein>
    <recommendedName>
        <fullName evidence="7">Importin-95</fullName>
    </recommendedName>
    <alternativeName>
        <fullName evidence="8">Karyopherin-95</fullName>
    </alternativeName>
</protein>
<keyword evidence="3" id="KW-0813">Transport</keyword>
<accession>A0A1V6PQI5</accession>
<dbReference type="GO" id="GO:0005634">
    <property type="term" value="C:nucleus"/>
    <property type="evidence" value="ECO:0007669"/>
    <property type="project" value="UniProtKB-ARBA"/>
</dbReference>
<name>A0A1V6PQI5_9EURO</name>
<evidence type="ECO:0000256" key="5">
    <source>
        <dbReference type="ARBA" id="ARBA00022737"/>
    </source>
</evidence>
<dbReference type="PANTHER" id="PTHR10527">
    <property type="entry name" value="IMPORTIN BETA"/>
    <property type="match status" value="1"/>
</dbReference>
<evidence type="ECO:0000259" key="9">
    <source>
        <dbReference type="PROSITE" id="PS50166"/>
    </source>
</evidence>
<dbReference type="AlphaFoldDB" id="A0A1V6PQI5"/>
<keyword evidence="5" id="KW-0677">Repeat</keyword>
<dbReference type="SMART" id="SM00913">
    <property type="entry name" value="IBN_N"/>
    <property type="match status" value="1"/>
</dbReference>
<dbReference type="GO" id="GO:0031267">
    <property type="term" value="F:small GTPase binding"/>
    <property type="evidence" value="ECO:0007669"/>
    <property type="project" value="InterPro"/>
</dbReference>
<dbReference type="InterPro" id="IPR011989">
    <property type="entry name" value="ARM-like"/>
</dbReference>
<comment type="similarity">
    <text evidence="2">Belongs to the importin beta family. Importin beta-1 subfamily.</text>
</comment>
<organism evidence="10 11">
    <name type="scientific">Penicillium antarcticum</name>
    <dbReference type="NCBI Taxonomy" id="416450"/>
    <lineage>
        <taxon>Eukaryota</taxon>
        <taxon>Fungi</taxon>
        <taxon>Dikarya</taxon>
        <taxon>Ascomycota</taxon>
        <taxon>Pezizomycotina</taxon>
        <taxon>Eurotiomycetes</taxon>
        <taxon>Eurotiomycetidae</taxon>
        <taxon>Eurotiales</taxon>
        <taxon>Aspergillaceae</taxon>
        <taxon>Penicillium</taxon>
    </lineage>
</organism>
<evidence type="ECO:0000256" key="1">
    <source>
        <dbReference type="ARBA" id="ARBA00004496"/>
    </source>
</evidence>
<dbReference type="InterPro" id="IPR016024">
    <property type="entry name" value="ARM-type_fold"/>
</dbReference>
<gene>
    <name evidence="10" type="ORF">PENANT_c056G05751</name>
</gene>
<dbReference type="STRING" id="416450.A0A1V6PQI5"/>
<evidence type="ECO:0000256" key="3">
    <source>
        <dbReference type="ARBA" id="ARBA00022448"/>
    </source>
</evidence>
<sequence length="871" mass="95537">MNAQQVLQRTFSIDAVERSDGEQRLAHAAATNFADYLTSLVKELDREDNPPHIRAAAGIALKNAFTFRDQAKLREAQRRWAVEIPAETKAQVKESALKTLHTSDRRARSCAALVIVSIAAIELPRSEWPELMQTLVQNVASGTDALKHSSLTTIGFICESQDVDLRASLPTHYQAILTAVLQGARREELNTEVRCAAIAALGDTVDFMRPSIDNEGERNYIMHIVSEATLTEDTRIQTGAFGCLSRIMGAFYDRMPFCMENGLLDLSIVGMKNRNDDVAKLAIEFWSTVCEEEITIGNDNTVAYHEGLEPRQLAGFARNATRKAVPVLLEAMCRQNEEIGGDEYDVSHAAYQALQLYAQCVRDDIVLPVVTFVGENCRNEDWRRRDAAVAAFGAIMEGPEPSVLEPLIKQALSLPTGLLGMMNDSALQVRDSAAYALGRVCDSCPEALDPDLHLQPLIAGLLNGISSDPRMVDSCCWALINVVDRFSGDAGSGTNPLSKHFKDSVRTLLAVTEPPHADGLRTASYEVLISLVLNSATENLAEVSALLDVIIQRLEQTIPLQQQAVNTENRGLLEGRQTSLISVILAIVQCLGIKITPQADRIMYVLLQVLSTHQIQSGISDVAFTTIGAVASALKEGFGGYIVPLEPFMVNAFHHSTDPSFCSITIDLISDVVCALNETVRPLCHNFLKVLVDVLPNSPKQLIPVILQTFGDIAQAMGSTFKTHLPVVGRELQGFTSMVTKPQLPLEMGEHIIAIRTGILDAWDGIILSYKGDSDVDQLHPFIESIFQLLHIVSQGSNREEGLMRSSMSVISNLAEAFPKGELAACFRNLWITILIREICTARQYSQQTIDIARSSRVQVKHQINMSADAA</sequence>
<keyword evidence="11" id="KW-1185">Reference proteome</keyword>
<evidence type="ECO:0000313" key="11">
    <source>
        <dbReference type="Proteomes" id="UP000191672"/>
    </source>
</evidence>
<dbReference type="Gene3D" id="1.25.10.10">
    <property type="entry name" value="Leucine-rich Repeat Variant"/>
    <property type="match status" value="1"/>
</dbReference>
<comment type="subcellular location">
    <subcellularLocation>
        <location evidence="1">Cytoplasm</location>
    </subcellularLocation>
</comment>